<reference evidence="8 9" key="1">
    <citation type="submission" date="2022-12" db="EMBL/GenBank/DDBJ databases">
        <title>Genomic features and morphological characterization of a novel Knufia sp. strain isolated from spacecraft assembly facility.</title>
        <authorList>
            <person name="Teixeira M."/>
            <person name="Chander A.M."/>
            <person name="Stajich J.E."/>
            <person name="Venkateswaran K."/>
        </authorList>
    </citation>
    <scope>NUCLEOTIDE SEQUENCE [LARGE SCALE GENOMIC DNA]</scope>
    <source>
        <strain evidence="8 9">FJI-L2-BK-P2</strain>
    </source>
</reference>
<evidence type="ECO:0000256" key="6">
    <source>
        <dbReference type="SAM" id="MobiDB-lite"/>
    </source>
</evidence>
<keyword evidence="3" id="KW-0235">DNA replication</keyword>
<evidence type="ECO:0000256" key="3">
    <source>
        <dbReference type="ARBA" id="ARBA00022705"/>
    </source>
</evidence>
<evidence type="ECO:0000313" key="9">
    <source>
        <dbReference type="Proteomes" id="UP001316803"/>
    </source>
</evidence>
<evidence type="ECO:0000256" key="4">
    <source>
        <dbReference type="ARBA" id="ARBA00023125"/>
    </source>
</evidence>
<gene>
    <name evidence="8" type="ORF">OHC33_007011</name>
</gene>
<proteinExistence type="inferred from homology"/>
<dbReference type="InterPro" id="IPR008721">
    <property type="entry name" value="ORC6_cyclin_first"/>
</dbReference>
<feature type="region of interest" description="Disordered" evidence="6">
    <location>
        <begin position="101"/>
        <end position="173"/>
    </location>
</feature>
<dbReference type="Proteomes" id="UP001316803">
    <property type="component" value="Unassembled WGS sequence"/>
</dbReference>
<feature type="domain" description="ORC6 first cyclin-like" evidence="7">
    <location>
        <begin position="22"/>
        <end position="97"/>
    </location>
</feature>
<comment type="similarity">
    <text evidence="2">Belongs to the ORC6 family.</text>
</comment>
<dbReference type="GO" id="GO:0006260">
    <property type="term" value="P:DNA replication"/>
    <property type="evidence" value="ECO:0007669"/>
    <property type="project" value="UniProtKB-KW"/>
</dbReference>
<feature type="compositionally biased region" description="Basic and acidic residues" evidence="6">
    <location>
        <begin position="376"/>
        <end position="385"/>
    </location>
</feature>
<keyword evidence="5" id="KW-0539">Nucleus</keyword>
<dbReference type="GO" id="GO:0005664">
    <property type="term" value="C:nuclear origin of replication recognition complex"/>
    <property type="evidence" value="ECO:0007669"/>
    <property type="project" value="InterPro"/>
</dbReference>
<comment type="subcellular location">
    <subcellularLocation>
        <location evidence="1">Nucleus</location>
    </subcellularLocation>
</comment>
<protein>
    <recommendedName>
        <fullName evidence="7">ORC6 first cyclin-like domain-containing protein</fullName>
    </recommendedName>
</protein>
<evidence type="ECO:0000256" key="5">
    <source>
        <dbReference type="ARBA" id="ARBA00023242"/>
    </source>
</evidence>
<sequence length="450" mass="49312">MSTTDPTHHALLSLLPSSYPPPPKLLSHAETLLSLSRQRASNLKPDEEIARAHACAEIACRRLRVQLRLPNIKSGNGAPCRPGVYGKLLSFLEKTFGDVEVDGGTPRKGKDNEVRTPTTGGRSGGIGRSTGRKRNIQALGLDGDDEGEIETPTKKRRTGDLLAMPTKARATPKKTNGFVGRIEASAGKGKKDVEAPDYVLPSTRTLCKAFKTTKMVPHVYTGVSVVLDLFGEWPRSAEAELPEEAEQHRQDVLGLVVAVFLMTLTRMQKGFLTTDVYDAVSKRSIELLEMTGEHSEAQTGIEEWIARINDSGWTTEAGKGESWWSSVPEDVIAPLKLSRSKSQGQEVNVVDVDEDDDATPRPARTSKASRTTNLESQREELRRQVEEEDPEDVLLPGLGTMMNDAVDYLSEERTAEYEIWKAEILRRIDVMEKGGGSAKKGRGRAVAATA</sequence>
<dbReference type="GO" id="GO:0003677">
    <property type="term" value="F:DNA binding"/>
    <property type="evidence" value="ECO:0007669"/>
    <property type="project" value="UniProtKB-KW"/>
</dbReference>
<dbReference type="Pfam" id="PF05460">
    <property type="entry name" value="ORC6"/>
    <property type="match status" value="1"/>
</dbReference>
<evidence type="ECO:0000256" key="1">
    <source>
        <dbReference type="ARBA" id="ARBA00004123"/>
    </source>
</evidence>
<comment type="caution">
    <text evidence="8">The sequence shown here is derived from an EMBL/GenBank/DDBJ whole genome shotgun (WGS) entry which is preliminary data.</text>
</comment>
<feature type="region of interest" description="Disordered" evidence="6">
    <location>
        <begin position="336"/>
        <end position="390"/>
    </location>
</feature>
<dbReference type="AlphaFoldDB" id="A0AAN8EC90"/>
<name>A0AAN8EC90_9EURO</name>
<evidence type="ECO:0000259" key="7">
    <source>
        <dbReference type="Pfam" id="PF05460"/>
    </source>
</evidence>
<accession>A0AAN8EC90</accession>
<evidence type="ECO:0000256" key="2">
    <source>
        <dbReference type="ARBA" id="ARBA00010840"/>
    </source>
</evidence>
<organism evidence="8 9">
    <name type="scientific">Knufia fluminis</name>
    <dbReference type="NCBI Taxonomy" id="191047"/>
    <lineage>
        <taxon>Eukaryota</taxon>
        <taxon>Fungi</taxon>
        <taxon>Dikarya</taxon>
        <taxon>Ascomycota</taxon>
        <taxon>Pezizomycotina</taxon>
        <taxon>Eurotiomycetes</taxon>
        <taxon>Chaetothyriomycetidae</taxon>
        <taxon>Chaetothyriales</taxon>
        <taxon>Trichomeriaceae</taxon>
        <taxon>Knufia</taxon>
    </lineage>
</organism>
<keyword evidence="9" id="KW-1185">Reference proteome</keyword>
<dbReference type="EMBL" id="JAKLMC020000017">
    <property type="protein sequence ID" value="KAK5952124.1"/>
    <property type="molecule type" value="Genomic_DNA"/>
</dbReference>
<keyword evidence="4" id="KW-0238">DNA-binding</keyword>
<evidence type="ECO:0000313" key="8">
    <source>
        <dbReference type="EMBL" id="KAK5952124.1"/>
    </source>
</evidence>